<dbReference type="GO" id="GO:0061608">
    <property type="term" value="F:nuclear import signal receptor activity"/>
    <property type="evidence" value="ECO:0007669"/>
    <property type="project" value="InterPro"/>
</dbReference>
<protein>
    <recommendedName>
        <fullName evidence="5">Importin subunit alpha</fullName>
    </recommendedName>
</protein>
<reference evidence="9" key="2">
    <citation type="submission" date="2020-08" db="EMBL/GenBank/DDBJ databases">
        <title>Plant Genome Project.</title>
        <authorList>
            <person name="Zhang R.-G."/>
        </authorList>
    </citation>
    <scope>NUCLEOTIDE SEQUENCE</scope>
    <source>
        <strain evidence="9">Huo1</strain>
        <tissue evidence="9">Leaf</tissue>
    </source>
</reference>
<dbReference type="InterPro" id="IPR032413">
    <property type="entry name" value="Arm_3"/>
</dbReference>
<dbReference type="InterPro" id="IPR016024">
    <property type="entry name" value="ARM-type_fold"/>
</dbReference>
<evidence type="ECO:0000256" key="7">
    <source>
        <dbReference type="SAM" id="MobiDB-lite"/>
    </source>
</evidence>
<evidence type="ECO:0000256" key="6">
    <source>
        <dbReference type="PROSITE-ProRule" id="PRU00259"/>
    </source>
</evidence>
<evidence type="ECO:0000259" key="8">
    <source>
        <dbReference type="PROSITE" id="PS51214"/>
    </source>
</evidence>
<dbReference type="PIRSF" id="PIRSF005673">
    <property type="entry name" value="Importin_alpha"/>
    <property type="match status" value="1"/>
</dbReference>
<dbReference type="FunFam" id="1.20.5.690:FF:000002">
    <property type="entry name" value="Importin subunit alpha"/>
    <property type="match status" value="1"/>
</dbReference>
<dbReference type="PROSITE" id="PS50176">
    <property type="entry name" value="ARM_REPEAT"/>
    <property type="match status" value="4"/>
</dbReference>
<evidence type="ECO:0000313" key="10">
    <source>
        <dbReference type="Proteomes" id="UP000298416"/>
    </source>
</evidence>
<feature type="repeat" description="ARM" evidence="6">
    <location>
        <begin position="336"/>
        <end position="379"/>
    </location>
</feature>
<organism evidence="9">
    <name type="scientific">Salvia splendens</name>
    <name type="common">Scarlet sage</name>
    <dbReference type="NCBI Taxonomy" id="180675"/>
    <lineage>
        <taxon>Eukaryota</taxon>
        <taxon>Viridiplantae</taxon>
        <taxon>Streptophyta</taxon>
        <taxon>Embryophyta</taxon>
        <taxon>Tracheophyta</taxon>
        <taxon>Spermatophyta</taxon>
        <taxon>Magnoliopsida</taxon>
        <taxon>eudicotyledons</taxon>
        <taxon>Gunneridae</taxon>
        <taxon>Pentapetalae</taxon>
        <taxon>asterids</taxon>
        <taxon>lamiids</taxon>
        <taxon>Lamiales</taxon>
        <taxon>Lamiaceae</taxon>
        <taxon>Nepetoideae</taxon>
        <taxon>Mentheae</taxon>
        <taxon>Salviinae</taxon>
        <taxon>Salvia</taxon>
        <taxon>Salvia subgen. Calosphace</taxon>
        <taxon>core Calosphace</taxon>
    </lineage>
</organism>
<evidence type="ECO:0000256" key="3">
    <source>
        <dbReference type="ARBA" id="ARBA00022737"/>
    </source>
</evidence>
<comment type="similarity">
    <text evidence="1 5">Belongs to the importin alpha family.</text>
</comment>
<dbReference type="Pfam" id="PF01749">
    <property type="entry name" value="IBB"/>
    <property type="match status" value="1"/>
</dbReference>
<dbReference type="GO" id="GO:0006606">
    <property type="term" value="P:protein import into nucleus"/>
    <property type="evidence" value="ECO:0007669"/>
    <property type="project" value="InterPro"/>
</dbReference>
<dbReference type="Gene3D" id="1.25.10.10">
    <property type="entry name" value="Leucine-rich Repeat Variant"/>
    <property type="match status" value="1"/>
</dbReference>
<reference evidence="9" key="1">
    <citation type="submission" date="2018-01" db="EMBL/GenBank/DDBJ databases">
        <authorList>
            <person name="Mao J.F."/>
        </authorList>
    </citation>
    <scope>NUCLEOTIDE SEQUENCE</scope>
    <source>
        <strain evidence="9">Huo1</strain>
        <tissue evidence="9">Leaf</tissue>
    </source>
</reference>
<dbReference type="Proteomes" id="UP000298416">
    <property type="component" value="Unassembled WGS sequence"/>
</dbReference>
<dbReference type="Pfam" id="PF00514">
    <property type="entry name" value="Arm"/>
    <property type="match status" value="8"/>
</dbReference>
<dbReference type="InterPro" id="IPR036975">
    <property type="entry name" value="Importin-a_IBB_sf"/>
</dbReference>
<dbReference type="SUPFAM" id="SSF48371">
    <property type="entry name" value="ARM repeat"/>
    <property type="match status" value="1"/>
</dbReference>
<keyword evidence="4 5" id="KW-0653">Protein transport</keyword>
<keyword evidence="3" id="KW-0677">Repeat</keyword>
<dbReference type="FunFam" id="1.25.10.10:FF:000040">
    <property type="entry name" value="Importin subunit alpha"/>
    <property type="match status" value="1"/>
</dbReference>
<dbReference type="SMART" id="SM00185">
    <property type="entry name" value="ARM"/>
    <property type="match status" value="8"/>
</dbReference>
<evidence type="ECO:0000313" key="9">
    <source>
        <dbReference type="EMBL" id="KAG6431413.1"/>
    </source>
</evidence>
<feature type="repeat" description="ARM" evidence="6">
    <location>
        <begin position="379"/>
        <end position="416"/>
    </location>
</feature>
<accession>A0A8X9A7L7</accession>
<dbReference type="PANTHER" id="PTHR23316">
    <property type="entry name" value="IMPORTIN ALPHA"/>
    <property type="match status" value="1"/>
</dbReference>
<evidence type="ECO:0000256" key="5">
    <source>
        <dbReference type="PIRNR" id="PIRNR005673"/>
    </source>
</evidence>
<feature type="repeat" description="ARM" evidence="6">
    <location>
        <begin position="168"/>
        <end position="210"/>
    </location>
</feature>
<dbReference type="InterPro" id="IPR000225">
    <property type="entry name" value="Armadillo"/>
</dbReference>
<comment type="caution">
    <text evidence="9">The sequence shown here is derived from an EMBL/GenBank/DDBJ whole genome shotgun (WGS) entry which is preliminary data.</text>
</comment>
<dbReference type="InterPro" id="IPR002652">
    <property type="entry name" value="Importin-a_IBB"/>
</dbReference>
<dbReference type="AlphaFoldDB" id="A0A8X9A7L7"/>
<dbReference type="InterPro" id="IPR024931">
    <property type="entry name" value="Importin_alpha"/>
</dbReference>
<keyword evidence="2 5" id="KW-0813">Transport</keyword>
<dbReference type="Pfam" id="PF16186">
    <property type="entry name" value="Arm_3"/>
    <property type="match status" value="1"/>
</dbReference>
<dbReference type="InterPro" id="IPR011989">
    <property type="entry name" value="ARM-like"/>
</dbReference>
<dbReference type="PROSITE" id="PS51214">
    <property type="entry name" value="IBB"/>
    <property type="match status" value="1"/>
</dbReference>
<name>A0A8X9A7L7_SALSN</name>
<evidence type="ECO:0000256" key="2">
    <source>
        <dbReference type="ARBA" id="ARBA00022448"/>
    </source>
</evidence>
<dbReference type="GO" id="GO:0005737">
    <property type="term" value="C:cytoplasm"/>
    <property type="evidence" value="ECO:0007669"/>
    <property type="project" value="InterPro"/>
</dbReference>
<feature type="domain" description="IBB" evidence="8">
    <location>
        <begin position="1"/>
        <end position="58"/>
    </location>
</feature>
<gene>
    <name evidence="9" type="ORF">SASPL_109492</name>
</gene>
<dbReference type="EMBL" id="PNBA02000003">
    <property type="protein sequence ID" value="KAG6431413.1"/>
    <property type="molecule type" value="Genomic_DNA"/>
</dbReference>
<feature type="region of interest" description="Disordered" evidence="7">
    <location>
        <begin position="38"/>
        <end position="61"/>
    </location>
</feature>
<sequence length="534" mass="58763">MSLRPDARAEVRRSRYKVAVDADEGRRRRGDNMVEIRKSKREESLLKKRREGLQPQPFAPSLQSSALEKKVGLFSNSTGLLESLPAMIAGIWSEDNNLQLEATTQFRKLLSIERSPPIEEVIQSGVVPRFVQFLMREDFPQLQFEAAWALTNIASGTSENTRVVINHDAVPIFVKLLGSPSDDVREQAVWALGNVAGDSPKCRDLVLNNGALIPLLAQLKGSTKLSMLRNATWTLSNFCRGKPQPPFEQVRPAIPALECLIYSDDEEVLTDACWALSYLSDGTNDKIQAVIETGLCRRLLDLLLHPSPSVLIPALRTVGNIVTGDDVQTQSIIEHGALPSLLSLLTHHHKKSIKKEACWTISNITAGNREQIQAVIDAGLIGPLVNLLQTAEFDIKKEAAWAISNATSGGTNEQIMYLVSQNCIKPLCDLLICPDPRIVTVCLEGLENILKVGGAYGDVNHFAQLIDEAEGLEKIENLQSHDNNEIYEKAVKILESYWLEEDETLPAAAADESQTGFNFGGNGLQVPPGGFSFN</sequence>
<keyword evidence="10" id="KW-1185">Reference proteome</keyword>
<feature type="repeat" description="ARM" evidence="6">
    <location>
        <begin position="125"/>
        <end position="164"/>
    </location>
</feature>
<proteinExistence type="inferred from homology"/>
<evidence type="ECO:0000256" key="4">
    <source>
        <dbReference type="ARBA" id="ARBA00022927"/>
    </source>
</evidence>
<evidence type="ECO:0000256" key="1">
    <source>
        <dbReference type="ARBA" id="ARBA00010394"/>
    </source>
</evidence>
<dbReference type="Gene3D" id="1.20.5.690">
    <property type="entry name" value="Importin-alpha, importin-beta-binding domain"/>
    <property type="match status" value="1"/>
</dbReference>